<sequence>MKNFFKENVVSDAIGRHAAVRRVDVGDETLGPGAMSVTTEGWLLVCGEWLIFGVLFIGSGDIGGNDRMKGVINERGRFFWPVAPNRADYTCHVAEAFPVDG</sequence>
<accession>A0A183IX10</accession>
<evidence type="ECO:0000313" key="3">
    <source>
        <dbReference type="WBParaSite" id="SBAD_0000845801-mRNA-1"/>
    </source>
</evidence>
<evidence type="ECO:0000313" key="2">
    <source>
        <dbReference type="Proteomes" id="UP000270296"/>
    </source>
</evidence>
<proteinExistence type="predicted"/>
<reference evidence="3" key="1">
    <citation type="submission" date="2016-06" db="UniProtKB">
        <authorList>
            <consortium name="WormBaseParasite"/>
        </authorList>
    </citation>
    <scope>IDENTIFICATION</scope>
</reference>
<keyword evidence="2" id="KW-1185">Reference proteome</keyword>
<name>A0A183IX10_9BILA</name>
<dbReference type="EMBL" id="UZAM01011317">
    <property type="protein sequence ID" value="VDP15556.1"/>
    <property type="molecule type" value="Genomic_DNA"/>
</dbReference>
<evidence type="ECO:0000313" key="1">
    <source>
        <dbReference type="EMBL" id="VDP15556.1"/>
    </source>
</evidence>
<reference evidence="1 2" key="2">
    <citation type="submission" date="2018-11" db="EMBL/GenBank/DDBJ databases">
        <authorList>
            <consortium name="Pathogen Informatics"/>
        </authorList>
    </citation>
    <scope>NUCLEOTIDE SEQUENCE [LARGE SCALE GENOMIC DNA]</scope>
</reference>
<organism evidence="3">
    <name type="scientific">Soboliphyme baturini</name>
    <dbReference type="NCBI Taxonomy" id="241478"/>
    <lineage>
        <taxon>Eukaryota</taxon>
        <taxon>Metazoa</taxon>
        <taxon>Ecdysozoa</taxon>
        <taxon>Nematoda</taxon>
        <taxon>Enoplea</taxon>
        <taxon>Dorylaimia</taxon>
        <taxon>Dioctophymatida</taxon>
        <taxon>Dioctophymatoidea</taxon>
        <taxon>Soboliphymatidae</taxon>
        <taxon>Soboliphyme</taxon>
    </lineage>
</organism>
<dbReference type="AlphaFoldDB" id="A0A183IX10"/>
<gene>
    <name evidence="1" type="ORF">SBAD_LOCUS8157</name>
</gene>
<protein>
    <submittedName>
        <fullName evidence="3">CAP-Gly domain-containing protein</fullName>
    </submittedName>
</protein>
<dbReference type="WBParaSite" id="SBAD_0000845801-mRNA-1">
    <property type="protein sequence ID" value="SBAD_0000845801-mRNA-1"/>
    <property type="gene ID" value="SBAD_0000845801"/>
</dbReference>
<dbReference type="Proteomes" id="UP000270296">
    <property type="component" value="Unassembled WGS sequence"/>
</dbReference>